<dbReference type="PANTHER" id="PTHR44240:SF10">
    <property type="entry name" value="J DOMAIN-CONTAINING PROTEIN"/>
    <property type="match status" value="1"/>
</dbReference>
<keyword evidence="4" id="KW-1185">Reference proteome</keyword>
<feature type="domain" description="J" evidence="2">
    <location>
        <begin position="177"/>
        <end position="231"/>
    </location>
</feature>
<evidence type="ECO:0000259" key="2">
    <source>
        <dbReference type="PROSITE" id="PS50076"/>
    </source>
</evidence>
<feature type="compositionally biased region" description="Acidic residues" evidence="1">
    <location>
        <begin position="106"/>
        <end position="119"/>
    </location>
</feature>
<evidence type="ECO:0000313" key="4">
    <source>
        <dbReference type="Proteomes" id="UP000198848"/>
    </source>
</evidence>
<reference evidence="4" key="1">
    <citation type="submission" date="2016-10" db="EMBL/GenBank/DDBJ databases">
        <authorList>
            <person name="Varghese N."/>
            <person name="Submissions S."/>
        </authorList>
    </citation>
    <scope>NUCLEOTIDE SEQUENCE [LARGE SCALE GENOMIC DNA]</scope>
    <source>
        <strain evidence="4">DSM 24767</strain>
    </source>
</reference>
<dbReference type="STRING" id="1095778.SAMN04489842_1346"/>
<dbReference type="Pfam" id="PF00226">
    <property type="entry name" value="DnaJ"/>
    <property type="match status" value="1"/>
</dbReference>
<organism evidence="3 4">
    <name type="scientific">Natronobacterium texcoconense</name>
    <dbReference type="NCBI Taxonomy" id="1095778"/>
    <lineage>
        <taxon>Archaea</taxon>
        <taxon>Methanobacteriati</taxon>
        <taxon>Methanobacteriota</taxon>
        <taxon>Stenosarchaea group</taxon>
        <taxon>Halobacteria</taxon>
        <taxon>Halobacteriales</taxon>
        <taxon>Natrialbaceae</taxon>
        <taxon>Natronobacterium</taxon>
    </lineage>
</organism>
<proteinExistence type="predicted"/>
<sequence length="231" mass="25336">MPDGSRVACCPQCEEYARAAAERLSDDGSTGSVDHQRTACDGCGQPLPERDLEEIVVADGTVLACCPACVTEATSRDDVKRRSRSRLESGSEPTTESTNAASTPTDSEEPDDGADGDENQDLATEEYSRCTQCRDRVSDERFRVTTVDGRTERLCPSCKDEAERNGIVESVAMRKTKAREVLGVSSDASMEKIHSAYRTQVKRAHPDRKSGSRSAFRLVTEAYERLRDAED</sequence>
<dbReference type="PRINTS" id="PR00625">
    <property type="entry name" value="JDOMAIN"/>
</dbReference>
<feature type="compositionally biased region" description="Basic and acidic residues" evidence="1">
    <location>
        <begin position="77"/>
        <end position="89"/>
    </location>
</feature>
<dbReference type="SMART" id="SM00271">
    <property type="entry name" value="DnaJ"/>
    <property type="match status" value="1"/>
</dbReference>
<feature type="compositionally biased region" description="Polar residues" evidence="1">
    <location>
        <begin position="93"/>
        <end position="105"/>
    </location>
</feature>
<name>A0A1H1CBL2_NATTX</name>
<dbReference type="PROSITE" id="PS50076">
    <property type="entry name" value="DNAJ_2"/>
    <property type="match status" value="1"/>
</dbReference>
<dbReference type="AlphaFoldDB" id="A0A1H1CBL2"/>
<dbReference type="InterPro" id="IPR001623">
    <property type="entry name" value="DnaJ_domain"/>
</dbReference>
<evidence type="ECO:0000256" key="1">
    <source>
        <dbReference type="SAM" id="MobiDB-lite"/>
    </source>
</evidence>
<dbReference type="Proteomes" id="UP000198848">
    <property type="component" value="Unassembled WGS sequence"/>
</dbReference>
<evidence type="ECO:0000313" key="3">
    <source>
        <dbReference type="EMBL" id="SDQ61595.1"/>
    </source>
</evidence>
<dbReference type="EMBL" id="FNLC01000001">
    <property type="protein sequence ID" value="SDQ61595.1"/>
    <property type="molecule type" value="Genomic_DNA"/>
</dbReference>
<dbReference type="InterPro" id="IPR036869">
    <property type="entry name" value="J_dom_sf"/>
</dbReference>
<dbReference type="InterPro" id="IPR052276">
    <property type="entry name" value="Diphthamide-biosynth_chaperone"/>
</dbReference>
<dbReference type="SUPFAM" id="SSF46565">
    <property type="entry name" value="Chaperone J-domain"/>
    <property type="match status" value="1"/>
</dbReference>
<gene>
    <name evidence="3" type="ORF">SAMN04489842_1346</name>
</gene>
<dbReference type="Gene3D" id="1.10.287.110">
    <property type="entry name" value="DnaJ domain"/>
    <property type="match status" value="1"/>
</dbReference>
<protein>
    <submittedName>
        <fullName evidence="3">DnaJ domain-containing protein</fullName>
    </submittedName>
</protein>
<dbReference type="PANTHER" id="PTHR44240">
    <property type="entry name" value="DNAJ DOMAIN (PROKARYOTIC HEAT SHOCK PROTEIN)-RELATED"/>
    <property type="match status" value="1"/>
</dbReference>
<accession>A0A1H1CBL2</accession>
<feature type="region of interest" description="Disordered" evidence="1">
    <location>
        <begin position="77"/>
        <end position="119"/>
    </location>
</feature>
<dbReference type="CDD" id="cd06257">
    <property type="entry name" value="DnaJ"/>
    <property type="match status" value="1"/>
</dbReference>